<evidence type="ECO:0000256" key="4">
    <source>
        <dbReference type="SAM" id="MobiDB-lite"/>
    </source>
</evidence>
<dbReference type="AlphaFoldDB" id="G0PFI3"/>
<reference evidence="8" key="1">
    <citation type="submission" date="2011-07" db="EMBL/GenBank/DDBJ databases">
        <authorList>
            <consortium name="Caenorhabditis brenneri Sequencing and Analysis Consortium"/>
            <person name="Wilson R.K."/>
        </authorList>
    </citation>
    <scope>NUCLEOTIDE SEQUENCE [LARGE SCALE GENOMIC DNA]</scope>
    <source>
        <strain evidence="8">PB2801</strain>
    </source>
</reference>
<evidence type="ECO:0000259" key="5">
    <source>
        <dbReference type="PROSITE" id="PS50011"/>
    </source>
</evidence>
<dbReference type="Proteomes" id="UP000008068">
    <property type="component" value="Unassembled WGS sequence"/>
</dbReference>
<gene>
    <name evidence="7" type="ORF">CAEBREN_28982</name>
</gene>
<dbReference type="InterPro" id="IPR050198">
    <property type="entry name" value="Non-receptor_tyrosine_kinases"/>
</dbReference>
<dbReference type="GO" id="GO:0004713">
    <property type="term" value="F:protein tyrosine kinase activity"/>
    <property type="evidence" value="ECO:0007669"/>
    <property type="project" value="InterPro"/>
</dbReference>
<dbReference type="GO" id="GO:0007172">
    <property type="term" value="P:signal complex assembly"/>
    <property type="evidence" value="ECO:0007669"/>
    <property type="project" value="InterPro"/>
</dbReference>
<dbReference type="FunFam" id="1.20.120.330:FF:000024">
    <property type="entry name" value="Inactive tyrosine-protein kinase kin-32"/>
    <property type="match status" value="1"/>
</dbReference>
<sequence length="884" mass="99925">MEGLARVFLIGGASKAVRYDEQTTIEQVSLFPSRCYSHKSCSLQRVIHVVARGIGISQVAVAHFALRLVTGPSPQTAGSGDSLWLHPMLRIAQLPHIYAKHLPIGVSDEIKLEMRMRFMPQSVYELQVTDSSAFVYLHEQVVDEFFSHVAWRSSVEVALEVAALKVCRDFAEHQHNKGADHHLDELDIDACIQSLIPNVLHNPGLKHSHLKKQFTAYIKKFSATSPNESIIRSLALLLDVVKFDVEVFKASLGAGWTNPVELVVGPHAGLSYRLNERCDTSRLLELRTIADITIRKMENGSEKTLMQLKLSGAAKPVMITLSTEELAQSLAHLLDGYQMLYNQRDSVFKLKGIERCETMTMHEATIIRPKTPTNIDNNIRLRRELITLKELIGGGQFGNVYKAIYHDQEKDERIAVAVKVCKTDAEPADTQLILQESSLMRNFRHAHIIQLIGVCVDQPMWLVLELAPHGELREYLQQEKDWLPLRTLTLFCSQICDSLVYLHSTRFVHRDIAARNILVCSPQCVKLADFGLSRALDYDAVYTASRGKLPIKWLAPESVNYRQFSMASDVWMFGVCMWEIYSLGIKPWAGVTNSDVIMHIEQGSRPPCPEKCPTALYNFVRSKMWAIEPNKRPTVDQIYAIIEDVRQQILRNVPPDQIIVGKPMNPAGVIVAEMSSLPSLTLYRTMEEQKRQAEEDAKWLEEDDGEDDDELEQIPSTSHSSVENIRTSNGYLHHTPTSTRSLRFEDKPSRELRRSVDGVCDAVTKLQNSFNNLTHNDDFLHSVKEVTSQLREMLIVASGMRDRVTTATQRTEVDMTKTLIANDMKQMSRVMAKLQVNGDQTTFNTLRRDVVRICGELAVNCTTLQLQLTQPPLENEFSALLSNC</sequence>
<feature type="compositionally biased region" description="Polar residues" evidence="4">
    <location>
        <begin position="714"/>
        <end position="741"/>
    </location>
</feature>
<dbReference type="SUPFAM" id="SSF68993">
    <property type="entry name" value="FAT domain of focal adhesion kinase"/>
    <property type="match status" value="1"/>
</dbReference>
<dbReference type="InterPro" id="IPR049385">
    <property type="entry name" value="FAK1-like_FERM_C"/>
</dbReference>
<dbReference type="InterPro" id="IPR000719">
    <property type="entry name" value="Prot_kinase_dom"/>
</dbReference>
<dbReference type="SMART" id="SM00219">
    <property type="entry name" value="TyrKc"/>
    <property type="match status" value="1"/>
</dbReference>
<dbReference type="Pfam" id="PF21477">
    <property type="entry name" value="FERM_C_FAK1"/>
    <property type="match status" value="1"/>
</dbReference>
<dbReference type="PROSITE" id="PS50057">
    <property type="entry name" value="FERM_3"/>
    <property type="match status" value="1"/>
</dbReference>
<dbReference type="PANTHER" id="PTHR24418">
    <property type="entry name" value="TYROSINE-PROTEIN KINASE"/>
    <property type="match status" value="1"/>
</dbReference>
<feature type="binding site" evidence="3">
    <location>
        <position position="419"/>
    </location>
    <ligand>
        <name>ATP</name>
        <dbReference type="ChEBI" id="CHEBI:30616"/>
    </ligand>
</feature>
<dbReference type="Pfam" id="PF03623">
    <property type="entry name" value="Focal_AT"/>
    <property type="match status" value="1"/>
</dbReference>
<dbReference type="Gene3D" id="2.30.29.30">
    <property type="entry name" value="Pleckstrin-homology domain (PH domain)/Phosphotyrosine-binding domain (PTB)"/>
    <property type="match status" value="1"/>
</dbReference>
<dbReference type="PROSITE" id="PS00107">
    <property type="entry name" value="PROTEIN_KINASE_ATP"/>
    <property type="match status" value="1"/>
</dbReference>
<dbReference type="PRINTS" id="PR00109">
    <property type="entry name" value="TYRKINASE"/>
</dbReference>
<feature type="domain" description="Protein kinase" evidence="5">
    <location>
        <begin position="386"/>
        <end position="650"/>
    </location>
</feature>
<accession>G0PFI3</accession>
<dbReference type="Gene3D" id="3.30.200.20">
    <property type="entry name" value="Phosphorylase Kinase, domain 1"/>
    <property type="match status" value="1"/>
</dbReference>
<dbReference type="Pfam" id="PF07714">
    <property type="entry name" value="PK_Tyr_Ser-Thr"/>
    <property type="match status" value="1"/>
</dbReference>
<evidence type="ECO:0000313" key="8">
    <source>
        <dbReference type="Proteomes" id="UP000008068"/>
    </source>
</evidence>
<feature type="domain" description="FERM" evidence="6">
    <location>
        <begin position="3"/>
        <end position="345"/>
    </location>
</feature>
<dbReference type="SUPFAM" id="SSF56112">
    <property type="entry name" value="Protein kinase-like (PK-like)"/>
    <property type="match status" value="1"/>
</dbReference>
<dbReference type="InterPro" id="IPR017441">
    <property type="entry name" value="Protein_kinase_ATP_BS"/>
</dbReference>
<dbReference type="InterPro" id="IPR000299">
    <property type="entry name" value="FERM_domain"/>
</dbReference>
<dbReference type="Gene3D" id="1.20.80.10">
    <property type="match status" value="1"/>
</dbReference>
<evidence type="ECO:0000259" key="6">
    <source>
        <dbReference type="PROSITE" id="PS50057"/>
    </source>
</evidence>
<dbReference type="InterPro" id="IPR020635">
    <property type="entry name" value="Tyr_kinase_cat_dom"/>
</dbReference>
<keyword evidence="1 3" id="KW-0547">Nucleotide-binding</keyword>
<dbReference type="InterPro" id="IPR014352">
    <property type="entry name" value="FERM/acyl-CoA-bd_prot_sf"/>
</dbReference>
<feature type="compositionally biased region" description="Acidic residues" evidence="4">
    <location>
        <begin position="701"/>
        <end position="712"/>
    </location>
</feature>
<dbReference type="InterPro" id="IPR008266">
    <property type="entry name" value="Tyr_kinase_AS"/>
</dbReference>
<dbReference type="FunFam" id="1.10.510.10:FF:001699">
    <property type="entry name" value="Inactive tyrosine-protein kinase kin-32"/>
    <property type="match status" value="1"/>
</dbReference>
<dbReference type="FunCoup" id="G0PFI3">
    <property type="interactions" value="1249"/>
</dbReference>
<dbReference type="STRING" id="135651.G0PFI3"/>
<dbReference type="GO" id="GO:0005925">
    <property type="term" value="C:focal adhesion"/>
    <property type="evidence" value="ECO:0007669"/>
    <property type="project" value="InterPro"/>
</dbReference>
<keyword evidence="2 3" id="KW-0067">ATP-binding</keyword>
<dbReference type="Gene3D" id="1.10.510.10">
    <property type="entry name" value="Transferase(Phosphotransferase) domain 1"/>
    <property type="match status" value="1"/>
</dbReference>
<dbReference type="HOGENOM" id="CLU_002646_1_0_1"/>
<dbReference type="InterPro" id="IPR041784">
    <property type="entry name" value="FAK1/PYK2_FERM_C"/>
</dbReference>
<dbReference type="FunFam" id="1.20.80.10:FF:000035">
    <property type="entry name" value="Inactive tyrosine-protein kinase kin-32"/>
    <property type="match status" value="1"/>
</dbReference>
<evidence type="ECO:0000256" key="3">
    <source>
        <dbReference type="PROSITE-ProRule" id="PRU10141"/>
    </source>
</evidence>
<dbReference type="InterPro" id="IPR001245">
    <property type="entry name" value="Ser-Thr/Tyr_kinase_cat_dom"/>
</dbReference>
<dbReference type="InterPro" id="IPR011009">
    <property type="entry name" value="Kinase-like_dom_sf"/>
</dbReference>
<dbReference type="InterPro" id="IPR035963">
    <property type="entry name" value="FERM_2"/>
</dbReference>
<evidence type="ECO:0000256" key="2">
    <source>
        <dbReference type="ARBA" id="ARBA00022840"/>
    </source>
</evidence>
<protein>
    <submittedName>
        <fullName evidence="7">Uncharacterized protein</fullName>
    </submittedName>
</protein>
<dbReference type="PROSITE" id="PS00109">
    <property type="entry name" value="PROTEIN_KINASE_TYR"/>
    <property type="match status" value="1"/>
</dbReference>
<dbReference type="GO" id="GO:0005524">
    <property type="term" value="F:ATP binding"/>
    <property type="evidence" value="ECO:0007669"/>
    <property type="project" value="UniProtKB-UniRule"/>
</dbReference>
<dbReference type="EMBL" id="GL380367">
    <property type="protein sequence ID" value="EGT53916.1"/>
    <property type="molecule type" value="Genomic_DNA"/>
</dbReference>
<evidence type="ECO:0000313" key="7">
    <source>
        <dbReference type="EMBL" id="EGT53916.1"/>
    </source>
</evidence>
<dbReference type="SUPFAM" id="SSF50729">
    <property type="entry name" value="PH domain-like"/>
    <property type="match status" value="1"/>
</dbReference>
<feature type="region of interest" description="Disordered" evidence="4">
    <location>
        <begin position="693"/>
        <end position="741"/>
    </location>
</feature>
<dbReference type="PROSITE" id="PS50011">
    <property type="entry name" value="PROTEIN_KINASE_DOM"/>
    <property type="match status" value="1"/>
</dbReference>
<organism evidence="8">
    <name type="scientific">Caenorhabditis brenneri</name>
    <name type="common">Nematode worm</name>
    <dbReference type="NCBI Taxonomy" id="135651"/>
    <lineage>
        <taxon>Eukaryota</taxon>
        <taxon>Metazoa</taxon>
        <taxon>Ecdysozoa</taxon>
        <taxon>Nematoda</taxon>
        <taxon>Chromadorea</taxon>
        <taxon>Rhabditida</taxon>
        <taxon>Rhabditina</taxon>
        <taxon>Rhabditomorpha</taxon>
        <taxon>Rhabditoidea</taxon>
        <taxon>Rhabditidae</taxon>
        <taxon>Peloderinae</taxon>
        <taxon>Caenorhabditis</taxon>
    </lineage>
</organism>
<dbReference type="InterPro" id="IPR036137">
    <property type="entry name" value="Focal_adhe_kin_target_dom_sf"/>
</dbReference>
<dbReference type="OrthoDB" id="9976756at2759"/>
<dbReference type="Gene3D" id="3.10.20.90">
    <property type="entry name" value="Phosphatidylinositol 3-kinase Catalytic Subunit, Chain A, domain 1"/>
    <property type="match status" value="1"/>
</dbReference>
<keyword evidence="8" id="KW-1185">Reference proteome</keyword>
<proteinExistence type="predicted"/>
<dbReference type="FunFam" id="2.30.29.30:FF:000551">
    <property type="entry name" value="Inactive tyrosine-protein kinase kin-32"/>
    <property type="match status" value="1"/>
</dbReference>
<dbReference type="CDD" id="cd13190">
    <property type="entry name" value="FERM_C_FAK1"/>
    <property type="match status" value="1"/>
</dbReference>
<dbReference type="InterPro" id="IPR011993">
    <property type="entry name" value="PH-like_dom_sf"/>
</dbReference>
<evidence type="ECO:0000256" key="1">
    <source>
        <dbReference type="ARBA" id="ARBA00022741"/>
    </source>
</evidence>
<dbReference type="InParanoid" id="G0PFI3"/>
<dbReference type="SUPFAM" id="SSF47031">
    <property type="entry name" value="Second domain of FERM"/>
    <property type="match status" value="1"/>
</dbReference>
<dbReference type="InterPro" id="IPR005189">
    <property type="entry name" value="Focal_adhesion_kin_target_dom"/>
</dbReference>
<name>G0PFI3_CAEBE</name>
<dbReference type="Gene3D" id="1.20.120.330">
    <property type="entry name" value="Nucleotidyltransferases domain 2"/>
    <property type="match status" value="1"/>
</dbReference>
<dbReference type="eggNOG" id="KOG4257">
    <property type="taxonomic scope" value="Eukaryota"/>
</dbReference>